<evidence type="ECO:0000256" key="6">
    <source>
        <dbReference type="ARBA" id="ARBA00022989"/>
    </source>
</evidence>
<evidence type="ECO:0000256" key="2">
    <source>
        <dbReference type="ARBA" id="ARBA00010110"/>
    </source>
</evidence>
<dbReference type="PANTHER" id="PTHR43057">
    <property type="entry name" value="ARSENITE EFFLUX TRANSPORTER"/>
    <property type="match status" value="1"/>
</dbReference>
<feature type="transmembrane region" description="Helical" evidence="8">
    <location>
        <begin position="227"/>
        <end position="249"/>
    </location>
</feature>
<dbReference type="PATRIC" id="fig|1703.10.peg.1884"/>
<dbReference type="EMBL" id="NRGX01000001">
    <property type="protein sequence ID" value="PCC19880.1"/>
    <property type="molecule type" value="Genomic_DNA"/>
</dbReference>
<keyword evidence="5 8" id="KW-0812">Transmembrane</keyword>
<dbReference type="eggNOG" id="COG0798">
    <property type="taxonomic scope" value="Bacteria"/>
</dbReference>
<dbReference type="EMBL" id="FXZI01000001">
    <property type="protein sequence ID" value="SMX72765.1"/>
    <property type="molecule type" value="Genomic_DNA"/>
</dbReference>
<feature type="transmembrane region" description="Helical" evidence="8">
    <location>
        <begin position="261"/>
        <end position="281"/>
    </location>
</feature>
<dbReference type="Proteomes" id="UP000218377">
    <property type="component" value="Unassembled WGS sequence"/>
</dbReference>
<sequence length="322" mass="33950">MLASLTRHQVLWYLIAIGAGALIGLGLPGASPLAAAAITPCLIALLFVTFLDIPFDAVRDSFTDVRFLGAVALANFLIVPPVVAGLHAVIPLSDELVIPVLIVLLTPCIDYVLVFTRLAGGDHVRLLALTPVLMIVQIILLPVYLWMILGGTGVGAITPGPVITALLVFIIIPLAASVVARGLARRSTLVERSIHAASQSMVILMMVTLAVIAAAQVPLITPHLFDLSGAIAAFVVFALVMTGLGWFMARTMSLPVGTGRALVFTAVTRNSLVMLPIVRAITSDGLGPAAVVAQTFVELVFMLILVRVVPRILPETVVSENR</sequence>
<feature type="transmembrane region" description="Helical" evidence="8">
    <location>
        <begin position="96"/>
        <end position="114"/>
    </location>
</feature>
<evidence type="ECO:0000313" key="19">
    <source>
        <dbReference type="Proteomes" id="UP000234300"/>
    </source>
</evidence>
<keyword evidence="7 8" id="KW-0472">Membrane</keyword>
<dbReference type="GeneID" id="60906224"/>
<reference evidence="9" key="1">
    <citation type="submission" date="2016-09" db="EMBL/GenBank/DDBJ databases">
        <title>Complete Genome Sequence of Brevibacterium aurantiacum SMQ-1335.</title>
        <authorList>
            <person name="de Melo A.G."/>
            <person name="Labrie S.J."/>
            <person name="Dumaresq J."/>
            <person name="Roberts R.J."/>
            <person name="Tremblay D.M."/>
            <person name="Moineau S."/>
        </authorList>
    </citation>
    <scope>NUCLEOTIDE SEQUENCE</scope>
    <source>
        <strain evidence="9">SMQ-1335</strain>
    </source>
</reference>
<evidence type="ECO:0000313" key="13">
    <source>
        <dbReference type="EMBL" id="SMX72765.1"/>
    </source>
</evidence>
<dbReference type="EMBL" id="NRGP01000013">
    <property type="protein sequence ID" value="PCC46778.1"/>
    <property type="molecule type" value="Genomic_DNA"/>
</dbReference>
<dbReference type="OrthoDB" id="3254016at2"/>
<evidence type="ECO:0000256" key="5">
    <source>
        <dbReference type="ARBA" id="ARBA00022692"/>
    </source>
</evidence>
<comment type="subcellular location">
    <subcellularLocation>
        <location evidence="1">Cell membrane</location>
        <topology evidence="1">Multi-pass membrane protein</topology>
    </subcellularLocation>
</comment>
<feature type="transmembrane region" description="Helical" evidence="8">
    <location>
        <begin position="161"/>
        <end position="180"/>
    </location>
</feature>
<proteinExistence type="inferred from homology"/>
<accession>A0A2A3X836</accession>
<evidence type="ECO:0000313" key="15">
    <source>
        <dbReference type="Proteomes" id="UP000094793"/>
    </source>
</evidence>
<dbReference type="Proteomes" id="UP000218620">
    <property type="component" value="Unassembled WGS sequence"/>
</dbReference>
<feature type="transmembrane region" description="Helical" evidence="8">
    <location>
        <begin position="33"/>
        <end position="55"/>
    </location>
</feature>
<organism evidence="9 15">
    <name type="scientific">Brevibacterium aurantiacum</name>
    <dbReference type="NCBI Taxonomy" id="273384"/>
    <lineage>
        <taxon>Bacteria</taxon>
        <taxon>Bacillati</taxon>
        <taxon>Actinomycetota</taxon>
        <taxon>Actinomycetes</taxon>
        <taxon>Micrococcales</taxon>
        <taxon>Brevibacteriaceae</taxon>
        <taxon>Brevibacterium</taxon>
    </lineage>
</organism>
<evidence type="ECO:0000313" key="20">
    <source>
        <dbReference type="Proteomes" id="UP000234327"/>
    </source>
</evidence>
<dbReference type="GO" id="GO:0015104">
    <property type="term" value="F:antimonite transmembrane transporter activity"/>
    <property type="evidence" value="ECO:0007669"/>
    <property type="project" value="TreeGrafter"/>
</dbReference>
<dbReference type="EMBL" id="CP017150">
    <property type="protein sequence ID" value="AOP53548.1"/>
    <property type="molecule type" value="Genomic_DNA"/>
</dbReference>
<accession>A0A2H1JRJ7</accession>
<reference evidence="16 17" key="3">
    <citation type="journal article" date="2017" name="Elife">
        <title>Extensive horizontal gene transfer in cheese-associated bacteria.</title>
        <authorList>
            <person name="Bonham K.S."/>
            <person name="Wolfe B.E."/>
            <person name="Dutton R.J."/>
        </authorList>
    </citation>
    <scope>NUCLEOTIDE SEQUENCE [LARGE SCALE GENOMIC DNA]</scope>
    <source>
        <strain evidence="12 16">947_7</strain>
        <strain evidence="11 18">962_8</strain>
        <strain evidence="10 17">JB5</strain>
    </source>
</reference>
<evidence type="ECO:0000313" key="17">
    <source>
        <dbReference type="Proteomes" id="UP000218377"/>
    </source>
</evidence>
<dbReference type="EMBL" id="NRGQ01000020">
    <property type="protein sequence ID" value="PCC42303.1"/>
    <property type="molecule type" value="Genomic_DNA"/>
</dbReference>
<dbReference type="GO" id="GO:0015105">
    <property type="term" value="F:arsenite transmembrane transporter activity"/>
    <property type="evidence" value="ECO:0007669"/>
    <property type="project" value="TreeGrafter"/>
</dbReference>
<protein>
    <submittedName>
        <fullName evidence="9">Arsenical-resistance protein ACR3</fullName>
    </submittedName>
    <submittedName>
        <fullName evidence="13">Arsenite efflux pump ArsB, ACR3 family</fullName>
    </submittedName>
</protein>
<dbReference type="Proteomes" id="UP000234300">
    <property type="component" value="Unassembled WGS sequence"/>
</dbReference>
<dbReference type="KEGG" id="blin:BLSMQ_1838"/>
<evidence type="ECO:0000313" key="11">
    <source>
        <dbReference type="EMBL" id="PCC42303.1"/>
    </source>
</evidence>
<evidence type="ECO:0000313" key="16">
    <source>
        <dbReference type="Proteomes" id="UP000217564"/>
    </source>
</evidence>
<dbReference type="Proteomes" id="UP000234327">
    <property type="component" value="Unassembled WGS sequence"/>
</dbReference>
<dbReference type="Proteomes" id="UP000217564">
    <property type="component" value="Unassembled WGS sequence"/>
</dbReference>
<dbReference type="InterPro" id="IPR002657">
    <property type="entry name" value="BilAc:Na_symport/Acr3"/>
</dbReference>
<feature type="transmembrane region" description="Helical" evidence="8">
    <location>
        <begin position="67"/>
        <end position="90"/>
    </location>
</feature>
<evidence type="ECO:0000313" key="10">
    <source>
        <dbReference type="EMBL" id="PCC19880.1"/>
    </source>
</evidence>
<dbReference type="Pfam" id="PF01758">
    <property type="entry name" value="SBF"/>
    <property type="match status" value="1"/>
</dbReference>
<dbReference type="GO" id="GO:0015297">
    <property type="term" value="F:antiporter activity"/>
    <property type="evidence" value="ECO:0007669"/>
    <property type="project" value="InterPro"/>
</dbReference>
<dbReference type="GO" id="GO:0005886">
    <property type="term" value="C:plasma membrane"/>
    <property type="evidence" value="ECO:0007669"/>
    <property type="project" value="UniProtKB-SubCell"/>
</dbReference>
<feature type="transmembrane region" description="Helical" evidence="8">
    <location>
        <begin position="10"/>
        <end position="27"/>
    </location>
</feature>
<dbReference type="PANTHER" id="PTHR43057:SF1">
    <property type="entry name" value="ARSENICAL-RESISTANCE PROTEIN 3"/>
    <property type="match status" value="1"/>
</dbReference>
<keyword evidence="3" id="KW-0813">Transport</keyword>
<evidence type="ECO:0000256" key="3">
    <source>
        <dbReference type="ARBA" id="ARBA00022448"/>
    </source>
</evidence>
<dbReference type="EMBL" id="FXYZ01000010">
    <property type="protein sequence ID" value="SMX89908.1"/>
    <property type="molecule type" value="Genomic_DNA"/>
</dbReference>
<evidence type="ECO:0000313" key="14">
    <source>
        <dbReference type="EMBL" id="SMX89908.1"/>
    </source>
</evidence>
<dbReference type="Gene3D" id="1.20.1530.20">
    <property type="match status" value="1"/>
</dbReference>
<dbReference type="InterPro" id="IPR038770">
    <property type="entry name" value="Na+/solute_symporter_sf"/>
</dbReference>
<feature type="transmembrane region" description="Helical" evidence="8">
    <location>
        <begin position="126"/>
        <end position="149"/>
    </location>
</feature>
<dbReference type="InterPro" id="IPR004706">
    <property type="entry name" value="Arsenical-R_Acr3"/>
</dbReference>
<gene>
    <name evidence="14" type="ORF">BAURA63_02554</name>
    <name evidence="13" type="ORF">BAURA86_00457</name>
    <name evidence="9" type="ORF">BLSMQ_1838</name>
    <name evidence="12" type="ORF">CIK64_09275</name>
    <name evidence="11" type="ORF">CIK65_13350</name>
    <name evidence="10" type="ORF">CIK79_17225</name>
</gene>
<feature type="transmembrane region" description="Helical" evidence="8">
    <location>
        <begin position="201"/>
        <end position="221"/>
    </location>
</feature>
<evidence type="ECO:0000256" key="4">
    <source>
        <dbReference type="ARBA" id="ARBA00022475"/>
    </source>
</evidence>
<reference evidence="15" key="2">
    <citation type="submission" date="2016-09" db="EMBL/GenBank/DDBJ databases">
        <title>Complete Genome Sequence of Brevibacterium linens SMQ-1335.</title>
        <authorList>
            <person name="de Melo A.G."/>
            <person name="Labrie S.J."/>
            <person name="Dumaresq J."/>
            <person name="Roberts R.J."/>
            <person name="Tremblay D.M."/>
            <person name="Moineau S."/>
        </authorList>
    </citation>
    <scope>NUCLEOTIDE SEQUENCE [LARGE SCALE GENOMIC DNA]</scope>
    <source>
        <strain evidence="15">SMQ-1335</strain>
    </source>
</reference>
<dbReference type="Proteomes" id="UP000094793">
    <property type="component" value="Chromosome"/>
</dbReference>
<accession>A0A1D7W4G3</accession>
<reference evidence="19 20" key="4">
    <citation type="submission" date="2017-03" db="EMBL/GenBank/DDBJ databases">
        <authorList>
            <person name="Afonso C.L."/>
            <person name="Miller P.J."/>
            <person name="Scott M.A."/>
            <person name="Spackman E."/>
            <person name="Goraichik I."/>
            <person name="Dimitrov K.M."/>
            <person name="Suarez D.L."/>
            <person name="Swayne D.E."/>
        </authorList>
    </citation>
    <scope>NUCLEOTIDE SEQUENCE [LARGE SCALE GENOMIC DNA]</scope>
    <source>
        <strain evidence="14">6</strain>
        <strain evidence="20">6(3)</strain>
        <strain evidence="13">8</strain>
        <strain evidence="19">8(6)</strain>
    </source>
</reference>
<keyword evidence="4" id="KW-1003">Cell membrane</keyword>
<evidence type="ECO:0000313" key="9">
    <source>
        <dbReference type="EMBL" id="AOP53548.1"/>
    </source>
</evidence>
<dbReference type="RefSeq" id="WP_069600080.1">
    <property type="nucleotide sequence ID" value="NZ_CP017150.1"/>
</dbReference>
<dbReference type="AlphaFoldDB" id="A0A1D7W4G3"/>
<comment type="similarity">
    <text evidence="2">Belongs to the arsenical resistance-3 (ACR3) (TC 2.A.59) family.</text>
</comment>
<evidence type="ECO:0000256" key="8">
    <source>
        <dbReference type="SAM" id="Phobius"/>
    </source>
</evidence>
<evidence type="ECO:0000313" key="18">
    <source>
        <dbReference type="Proteomes" id="UP000218620"/>
    </source>
</evidence>
<feature type="transmembrane region" description="Helical" evidence="8">
    <location>
        <begin position="287"/>
        <end position="306"/>
    </location>
</feature>
<name>A0A1D7W4G3_BREAU</name>
<evidence type="ECO:0000256" key="7">
    <source>
        <dbReference type="ARBA" id="ARBA00023136"/>
    </source>
</evidence>
<evidence type="ECO:0000313" key="12">
    <source>
        <dbReference type="EMBL" id="PCC46778.1"/>
    </source>
</evidence>
<keyword evidence="6 8" id="KW-1133">Transmembrane helix</keyword>
<evidence type="ECO:0000256" key="1">
    <source>
        <dbReference type="ARBA" id="ARBA00004651"/>
    </source>
</evidence>